<reference evidence="2 3" key="1">
    <citation type="journal article" date="2016" name="Mol. Biol. Evol.">
        <title>Comparative Genomics of Early-Diverging Mushroom-Forming Fungi Provides Insights into the Origins of Lignocellulose Decay Capabilities.</title>
        <authorList>
            <person name="Nagy L.G."/>
            <person name="Riley R."/>
            <person name="Tritt A."/>
            <person name="Adam C."/>
            <person name="Daum C."/>
            <person name="Floudas D."/>
            <person name="Sun H."/>
            <person name="Yadav J.S."/>
            <person name="Pangilinan J."/>
            <person name="Larsson K.H."/>
            <person name="Matsuura K."/>
            <person name="Barry K."/>
            <person name="Labutti K."/>
            <person name="Kuo R."/>
            <person name="Ohm R.A."/>
            <person name="Bhattacharya S.S."/>
            <person name="Shirouzu T."/>
            <person name="Yoshinaga Y."/>
            <person name="Martin F.M."/>
            <person name="Grigoriev I.V."/>
            <person name="Hibbett D.S."/>
        </authorList>
    </citation>
    <scope>NUCLEOTIDE SEQUENCE [LARGE SCALE GENOMIC DNA]</scope>
    <source>
        <strain evidence="2 3">HHB12029</strain>
    </source>
</reference>
<feature type="region of interest" description="Disordered" evidence="1">
    <location>
        <begin position="196"/>
        <end position="221"/>
    </location>
</feature>
<accession>A0A165Q1R0</accession>
<gene>
    <name evidence="2" type="ORF">EXIGLDRAFT_317928</name>
</gene>
<sequence length="221" mass="24280">MDTFDVAVSSIHHGARPARLDDMDESSSSSNGPLAGASKLAEIELVSLAFGAPTSSPCRCTFTRPIQFRRRAPEISTPHASPLPMLELDGRSSNSERPPRVLRAHLSPISFQVVVGISMTVSRSADGFDTPSAKRKLSIVTPRASASMMSSSRMRSIFSPIWPPRRGTRDQRQRNRALICSTRCLIRSSQESLFAPRKPKTRALARPFTRLPIGGRPRSSR</sequence>
<feature type="region of interest" description="Disordered" evidence="1">
    <location>
        <begin position="71"/>
        <end position="98"/>
    </location>
</feature>
<evidence type="ECO:0000313" key="2">
    <source>
        <dbReference type="EMBL" id="KZW02964.1"/>
    </source>
</evidence>
<dbReference type="EMBL" id="KV425885">
    <property type="protein sequence ID" value="KZW02964.1"/>
    <property type="molecule type" value="Genomic_DNA"/>
</dbReference>
<dbReference type="AlphaFoldDB" id="A0A165Q1R0"/>
<evidence type="ECO:0000313" key="3">
    <source>
        <dbReference type="Proteomes" id="UP000077266"/>
    </source>
</evidence>
<name>A0A165Q1R0_EXIGL</name>
<feature type="region of interest" description="Disordered" evidence="1">
    <location>
        <begin position="15"/>
        <end position="35"/>
    </location>
</feature>
<protein>
    <submittedName>
        <fullName evidence="2">Uncharacterized protein</fullName>
    </submittedName>
</protein>
<keyword evidence="3" id="KW-1185">Reference proteome</keyword>
<proteinExistence type="predicted"/>
<dbReference type="Proteomes" id="UP000077266">
    <property type="component" value="Unassembled WGS sequence"/>
</dbReference>
<organism evidence="2 3">
    <name type="scientific">Exidia glandulosa HHB12029</name>
    <dbReference type="NCBI Taxonomy" id="1314781"/>
    <lineage>
        <taxon>Eukaryota</taxon>
        <taxon>Fungi</taxon>
        <taxon>Dikarya</taxon>
        <taxon>Basidiomycota</taxon>
        <taxon>Agaricomycotina</taxon>
        <taxon>Agaricomycetes</taxon>
        <taxon>Auriculariales</taxon>
        <taxon>Exidiaceae</taxon>
        <taxon>Exidia</taxon>
    </lineage>
</organism>
<evidence type="ECO:0000256" key="1">
    <source>
        <dbReference type="SAM" id="MobiDB-lite"/>
    </source>
</evidence>
<dbReference type="InParanoid" id="A0A165Q1R0"/>